<dbReference type="GeneID" id="19168456"/>
<dbReference type="RefSeq" id="XP_007732656.1">
    <property type="nucleotide sequence ID" value="XM_007734466.1"/>
</dbReference>
<accession>W9Y3L4</accession>
<gene>
    <name evidence="1" type="ORF">A1O3_04336</name>
</gene>
<organism evidence="1 2">
    <name type="scientific">Capronia epimyces CBS 606.96</name>
    <dbReference type="NCBI Taxonomy" id="1182542"/>
    <lineage>
        <taxon>Eukaryota</taxon>
        <taxon>Fungi</taxon>
        <taxon>Dikarya</taxon>
        <taxon>Ascomycota</taxon>
        <taxon>Pezizomycotina</taxon>
        <taxon>Eurotiomycetes</taxon>
        <taxon>Chaetothyriomycetidae</taxon>
        <taxon>Chaetothyriales</taxon>
        <taxon>Herpotrichiellaceae</taxon>
        <taxon>Capronia</taxon>
    </lineage>
</organism>
<proteinExistence type="predicted"/>
<name>W9Y3L4_9EURO</name>
<dbReference type="Proteomes" id="UP000019478">
    <property type="component" value="Unassembled WGS sequence"/>
</dbReference>
<evidence type="ECO:0000313" key="2">
    <source>
        <dbReference type="Proteomes" id="UP000019478"/>
    </source>
</evidence>
<keyword evidence="2" id="KW-1185">Reference proteome</keyword>
<sequence length="242" mass="28227">MINEKLQRIQSDLAKARKKLGRLAEMERGNWVNLNKVKRALYKASFIWAKKKYVQDLIDRWPNNMDVIKVQSNNGWQQQRRRLTREIAHMTPYHTQVAHLLVEIAMRNLKDTDTLRTCCQVVRDEITVFLDLDLFDAFTAETEDQLVERIAQAHEVGHLRLELLLREANRQQAELTRVVVERVFTDAVPESRIVDAFRAILGTLECTPYFASNATTLFCLSKFRRPGDPCSRLQQSMREVPC</sequence>
<dbReference type="AlphaFoldDB" id="W9Y3L4"/>
<evidence type="ECO:0000313" key="1">
    <source>
        <dbReference type="EMBL" id="EXJ87377.1"/>
    </source>
</evidence>
<comment type="caution">
    <text evidence="1">The sequence shown here is derived from an EMBL/GenBank/DDBJ whole genome shotgun (WGS) entry which is preliminary data.</text>
</comment>
<dbReference type="EMBL" id="AMGY01000003">
    <property type="protein sequence ID" value="EXJ87377.1"/>
    <property type="molecule type" value="Genomic_DNA"/>
</dbReference>
<protein>
    <submittedName>
        <fullName evidence="1">Uncharacterized protein</fullName>
    </submittedName>
</protein>
<reference evidence="1 2" key="1">
    <citation type="submission" date="2013-03" db="EMBL/GenBank/DDBJ databases">
        <title>The Genome Sequence of Capronia epimyces CBS 606.96.</title>
        <authorList>
            <consortium name="The Broad Institute Genomics Platform"/>
            <person name="Cuomo C."/>
            <person name="de Hoog S."/>
            <person name="Gorbushina A."/>
            <person name="Walker B."/>
            <person name="Young S.K."/>
            <person name="Zeng Q."/>
            <person name="Gargeya S."/>
            <person name="Fitzgerald M."/>
            <person name="Haas B."/>
            <person name="Abouelleil A."/>
            <person name="Allen A.W."/>
            <person name="Alvarado L."/>
            <person name="Arachchi H.M."/>
            <person name="Berlin A.M."/>
            <person name="Chapman S.B."/>
            <person name="Gainer-Dewar J."/>
            <person name="Goldberg J."/>
            <person name="Griggs A."/>
            <person name="Gujja S."/>
            <person name="Hansen M."/>
            <person name="Howarth C."/>
            <person name="Imamovic A."/>
            <person name="Ireland A."/>
            <person name="Larimer J."/>
            <person name="McCowan C."/>
            <person name="Murphy C."/>
            <person name="Pearson M."/>
            <person name="Poon T.W."/>
            <person name="Priest M."/>
            <person name="Roberts A."/>
            <person name="Saif S."/>
            <person name="Shea T."/>
            <person name="Sisk P."/>
            <person name="Sykes S."/>
            <person name="Wortman J."/>
            <person name="Nusbaum C."/>
            <person name="Birren B."/>
        </authorList>
    </citation>
    <scope>NUCLEOTIDE SEQUENCE [LARGE SCALE GENOMIC DNA]</scope>
    <source>
        <strain evidence="1 2">CBS 606.96</strain>
    </source>
</reference>
<dbReference type="OrthoDB" id="5234692at2759"/>
<dbReference type="HOGENOM" id="CLU_1147062_0_0_1"/>